<evidence type="ECO:0000313" key="3">
    <source>
        <dbReference type="Proteomes" id="UP000183210"/>
    </source>
</evidence>
<keyword evidence="1" id="KW-1133">Transmembrane helix</keyword>
<name>A0A9X8MH80_9PSED</name>
<sequence>MDLIKALFDKGAWLLMLPCALILLVIDPPMALTVGQWLLVAPILAGLAVIVSRIMFPKVSIPWLVAEIKGYNVAAGILAAAFVLFVGMVFMALCLWAKA</sequence>
<proteinExistence type="predicted"/>
<accession>A0A9X8MH80</accession>
<evidence type="ECO:0000313" key="2">
    <source>
        <dbReference type="EMBL" id="SER38101.1"/>
    </source>
</evidence>
<organism evidence="2 3">
    <name type="scientific">Pseudomonas lutea</name>
    <dbReference type="NCBI Taxonomy" id="243924"/>
    <lineage>
        <taxon>Bacteria</taxon>
        <taxon>Pseudomonadati</taxon>
        <taxon>Pseudomonadota</taxon>
        <taxon>Gammaproteobacteria</taxon>
        <taxon>Pseudomonadales</taxon>
        <taxon>Pseudomonadaceae</taxon>
        <taxon>Pseudomonas</taxon>
    </lineage>
</organism>
<evidence type="ECO:0000256" key="1">
    <source>
        <dbReference type="SAM" id="Phobius"/>
    </source>
</evidence>
<feature type="transmembrane region" description="Helical" evidence="1">
    <location>
        <begin position="37"/>
        <end position="56"/>
    </location>
</feature>
<feature type="transmembrane region" description="Helical" evidence="1">
    <location>
        <begin position="77"/>
        <end position="98"/>
    </location>
</feature>
<dbReference type="AlphaFoldDB" id="A0A9X8MH80"/>
<protein>
    <submittedName>
        <fullName evidence="2">Uncharacterized protein</fullName>
    </submittedName>
</protein>
<gene>
    <name evidence="2" type="ORF">SAMN05216409_118125</name>
</gene>
<keyword evidence="1" id="KW-0472">Membrane</keyword>
<dbReference type="RefSeq" id="WP_074829815.1">
    <property type="nucleotide sequence ID" value="NZ_FOEV01000018.1"/>
</dbReference>
<reference evidence="2 3" key="1">
    <citation type="submission" date="2016-10" db="EMBL/GenBank/DDBJ databases">
        <authorList>
            <person name="Varghese N."/>
            <person name="Submissions S."/>
        </authorList>
    </citation>
    <scope>NUCLEOTIDE SEQUENCE [LARGE SCALE GENOMIC DNA]</scope>
    <source>
        <strain evidence="2 3">LMG 21974</strain>
    </source>
</reference>
<dbReference type="GeneID" id="300268792"/>
<comment type="caution">
    <text evidence="2">The sequence shown here is derived from an EMBL/GenBank/DDBJ whole genome shotgun (WGS) entry which is preliminary data.</text>
</comment>
<dbReference type="EMBL" id="FOEV01000018">
    <property type="protein sequence ID" value="SER38101.1"/>
    <property type="molecule type" value="Genomic_DNA"/>
</dbReference>
<dbReference type="Proteomes" id="UP000183210">
    <property type="component" value="Unassembled WGS sequence"/>
</dbReference>
<keyword evidence="1" id="KW-0812">Transmembrane</keyword>
<feature type="transmembrane region" description="Helical" evidence="1">
    <location>
        <begin position="12"/>
        <end position="31"/>
    </location>
</feature>